<dbReference type="FunCoup" id="A0A6P7GGY3">
    <property type="interactions" value="1"/>
</dbReference>
<feature type="transmembrane region" description="Helical" evidence="2">
    <location>
        <begin position="290"/>
        <end position="311"/>
    </location>
</feature>
<dbReference type="InParanoid" id="A0A6P7GGY3"/>
<accession>A0A6P7GGY3</accession>
<keyword evidence="5" id="KW-1185">Reference proteome</keyword>
<evidence type="ECO:0000313" key="4">
    <source>
        <dbReference type="EnsemblMetazoa" id="XP_028149046.1"/>
    </source>
</evidence>
<dbReference type="AlphaFoldDB" id="A0A6P7GGY3"/>
<dbReference type="Proteomes" id="UP001652700">
    <property type="component" value="Unplaced"/>
</dbReference>
<keyword evidence="2" id="KW-0812">Transmembrane</keyword>
<proteinExistence type="predicted"/>
<evidence type="ECO:0000313" key="6">
    <source>
        <dbReference type="RefSeq" id="XP_028149046.1"/>
    </source>
</evidence>
<dbReference type="OrthoDB" id="6624682at2759"/>
<reference evidence="4" key="2">
    <citation type="submission" date="2025-05" db="UniProtKB">
        <authorList>
            <consortium name="EnsemblMetazoa"/>
        </authorList>
    </citation>
    <scope>IDENTIFICATION</scope>
</reference>
<reference evidence="6" key="1">
    <citation type="submission" date="2025-04" db="UniProtKB">
        <authorList>
            <consortium name="RefSeq"/>
        </authorList>
    </citation>
    <scope>IDENTIFICATION</scope>
    <source>
        <tissue evidence="6">Whole insect</tissue>
    </source>
</reference>
<dbReference type="RefSeq" id="XP_028149046.1">
    <property type="nucleotide sequence ID" value="XM_028293245.1"/>
</dbReference>
<evidence type="ECO:0000256" key="3">
    <source>
        <dbReference type="SAM" id="SignalP"/>
    </source>
</evidence>
<evidence type="ECO:0000256" key="1">
    <source>
        <dbReference type="SAM" id="MobiDB-lite"/>
    </source>
</evidence>
<keyword evidence="2" id="KW-1133">Transmembrane helix</keyword>
<keyword evidence="3" id="KW-0732">Signal</keyword>
<dbReference type="KEGG" id="dvv:114342431"/>
<evidence type="ECO:0000256" key="2">
    <source>
        <dbReference type="SAM" id="Phobius"/>
    </source>
</evidence>
<feature type="region of interest" description="Disordered" evidence="1">
    <location>
        <begin position="433"/>
        <end position="452"/>
    </location>
</feature>
<sequence length="709" mass="78960">MLWRWLVIGLVVVWGSGGRVNSNEEVDFSTVDIRKLATKTYGTELLLLESNYRDQGPYKFEDFFWTGSGDGPDDDQNWGSEENPSTIYKTKTVVTTVFIESPHSAYNETSKPNATKCSIDCVTSPNVPDGDIRPSPTYYNDTDLDDSEEDFDADRQFWLVTVLKGDGKDPMIVDLKNSLANLYKTAFQRQQEKHLGIENARSKREIKEKPVKVYIHRINTTVSNGHPKTEVLYHVSLDGKPVSAIVAANDMNLVSDEEVRKELGYPFLIKAEPYLKPSEPQGLSGAKNTWLFIGVSIVAFLVFLLILAFILGCAKKRKVGSPINVGIENRQHIFERGVGQDNKGFTIESQRRDSPTYVKYNTDNSTLLRNVSTVARPESSISSVSTSSGSLDISPLMAVKKHRRTPPKKPPRPRAALNRTVPIEVRRFPSELFDSDSSRKESPDTIYGGNMDPGVVSPKSYLSMPSVKSFPRVSIPEPLNKVLEPVSVHHLDIPDDEFREQDDNMEMYKRLGLARHASLGAVEDPGVIGPIVWNMHKERISHGVSVDEGINDLNVSTNLTKMRKRFHDLLDDTFSLFGSRKTSPVEKKRHDPHSRVAPSEIKSHSAVNRSTDDLKAPTPKPRPRTTDLRKVDQPPSGAPKGAWSSTAPSPLVRPLSAGIINPYPKVNVDHILAEGRFINPSDPAVNLIATIKSEIERISLPGSTTDLNH</sequence>
<protein>
    <submittedName>
        <fullName evidence="6">Uncharacterized protein LOC114342431 isoform X1</fullName>
    </submittedName>
</protein>
<feature type="chain" id="PRO_5027947249" evidence="3">
    <location>
        <begin position="19"/>
        <end position="709"/>
    </location>
</feature>
<organism evidence="6">
    <name type="scientific">Diabrotica virgifera virgifera</name>
    <name type="common">western corn rootworm</name>
    <dbReference type="NCBI Taxonomy" id="50390"/>
    <lineage>
        <taxon>Eukaryota</taxon>
        <taxon>Metazoa</taxon>
        <taxon>Ecdysozoa</taxon>
        <taxon>Arthropoda</taxon>
        <taxon>Hexapoda</taxon>
        <taxon>Insecta</taxon>
        <taxon>Pterygota</taxon>
        <taxon>Neoptera</taxon>
        <taxon>Endopterygota</taxon>
        <taxon>Coleoptera</taxon>
        <taxon>Polyphaga</taxon>
        <taxon>Cucujiformia</taxon>
        <taxon>Chrysomeloidea</taxon>
        <taxon>Chrysomelidae</taxon>
        <taxon>Galerucinae</taxon>
        <taxon>Diabroticina</taxon>
        <taxon>Diabroticites</taxon>
        <taxon>Diabrotica</taxon>
    </lineage>
</organism>
<dbReference type="GeneID" id="114342431"/>
<evidence type="ECO:0000313" key="5">
    <source>
        <dbReference type="Proteomes" id="UP001652700"/>
    </source>
</evidence>
<feature type="signal peptide" evidence="3">
    <location>
        <begin position="1"/>
        <end position="18"/>
    </location>
</feature>
<keyword evidence="2" id="KW-0472">Membrane</keyword>
<name>A0A6P7GGY3_DIAVI</name>
<dbReference type="EnsemblMetazoa" id="XM_028293245.2">
    <property type="protein sequence ID" value="XP_028149046.1"/>
    <property type="gene ID" value="LOC114342431"/>
</dbReference>
<gene>
    <name evidence="6" type="primary">LOC114342431</name>
</gene>
<feature type="region of interest" description="Disordered" evidence="1">
    <location>
        <begin position="580"/>
        <end position="649"/>
    </location>
</feature>